<feature type="compositionally biased region" description="Low complexity" evidence="6">
    <location>
        <begin position="86"/>
        <end position="101"/>
    </location>
</feature>
<feature type="region of interest" description="Disordered" evidence="6">
    <location>
        <begin position="143"/>
        <end position="247"/>
    </location>
</feature>
<dbReference type="EMBL" id="JAEHOE010000003">
    <property type="protein sequence ID" value="KAG2500887.1"/>
    <property type="molecule type" value="Genomic_DNA"/>
</dbReference>
<dbReference type="InterPro" id="IPR010920">
    <property type="entry name" value="LSM_dom_sf"/>
</dbReference>
<feature type="transmembrane region" description="Helical" evidence="7">
    <location>
        <begin position="300"/>
        <end position="319"/>
    </location>
</feature>
<evidence type="ECO:0000256" key="1">
    <source>
        <dbReference type="ARBA" id="ARBA00004141"/>
    </source>
</evidence>
<evidence type="ECO:0000313" key="10">
    <source>
        <dbReference type="Proteomes" id="UP000612055"/>
    </source>
</evidence>
<dbReference type="InterPro" id="IPR002048">
    <property type="entry name" value="EF_hand_dom"/>
</dbReference>
<dbReference type="GO" id="GO:0005886">
    <property type="term" value="C:plasma membrane"/>
    <property type="evidence" value="ECO:0007669"/>
    <property type="project" value="TreeGrafter"/>
</dbReference>
<dbReference type="Gene3D" id="2.30.30.60">
    <property type="match status" value="1"/>
</dbReference>
<feature type="compositionally biased region" description="Low complexity" evidence="6">
    <location>
        <begin position="665"/>
        <end position="683"/>
    </location>
</feature>
<dbReference type="GO" id="GO:0005509">
    <property type="term" value="F:calcium ion binding"/>
    <property type="evidence" value="ECO:0007669"/>
    <property type="project" value="InterPro"/>
</dbReference>
<feature type="compositionally biased region" description="Low complexity" evidence="6">
    <location>
        <begin position="178"/>
        <end position="197"/>
    </location>
</feature>
<dbReference type="SUPFAM" id="SSF50182">
    <property type="entry name" value="Sm-like ribonucleoproteins"/>
    <property type="match status" value="1"/>
</dbReference>
<dbReference type="InterPro" id="IPR016688">
    <property type="entry name" value="MscS-like_plants/fungi"/>
</dbReference>
<feature type="compositionally biased region" description="Gly residues" evidence="6">
    <location>
        <begin position="750"/>
        <end position="776"/>
    </location>
</feature>
<evidence type="ECO:0000256" key="6">
    <source>
        <dbReference type="SAM" id="MobiDB-lite"/>
    </source>
</evidence>
<dbReference type="InterPro" id="IPR006685">
    <property type="entry name" value="MscS_channel_2nd"/>
</dbReference>
<dbReference type="Gene3D" id="1.10.238.10">
    <property type="entry name" value="EF-hand"/>
    <property type="match status" value="1"/>
</dbReference>
<evidence type="ECO:0000256" key="2">
    <source>
        <dbReference type="ARBA" id="ARBA00008017"/>
    </source>
</evidence>
<dbReference type="SMART" id="SM00054">
    <property type="entry name" value="EFh"/>
    <property type="match status" value="1"/>
</dbReference>
<dbReference type="PANTHER" id="PTHR31618">
    <property type="entry name" value="MECHANOSENSITIVE ION CHANNEL PROTEIN 5"/>
    <property type="match status" value="1"/>
</dbReference>
<feature type="compositionally biased region" description="Low complexity" evidence="6">
    <location>
        <begin position="13"/>
        <end position="23"/>
    </location>
</feature>
<protein>
    <recommendedName>
        <fullName evidence="8">EF-hand domain-containing protein</fullName>
    </recommendedName>
</protein>
<feature type="transmembrane region" description="Helical" evidence="7">
    <location>
        <begin position="331"/>
        <end position="359"/>
    </location>
</feature>
<feature type="compositionally biased region" description="Low complexity" evidence="6">
    <location>
        <begin position="156"/>
        <end position="170"/>
    </location>
</feature>
<sequence length="1174" mass="122314">MADSGGPAKREGTATPPGAAAGADLREVLVSSSAQAPYLEEGPAADERASLLGKTWRSSEGEPCPQPRGPQPPAASGTGRLFPSLTGPASGAKSTSAATASGGRGTGATRGTPAPASAFEVSAAAGSPFAAGAFNLPRQISTKGTGRVQAERQPSTLLTAATAAGDLHTAVPAPPTQQPQQQPGSQQQQQQQQQYHQTYSVYNAPPGQSMAPDSSVRRGAAGGPGATAGGGGGGGDKGSAGRGFSSDMDLDASGNLADYLRDAAREEQLRQSAEAAGSLRGCCCGLLSLLLTSRAALKRALAAVVCVGGLAAAIYLSLTPQGQREVWELPVWRWFLVVGCLPIVWYLPWITVFLIVLALESMLPVAVPGRSARSPMAAAAGAGGGNKPGGWDGERGASAGGPAMMIYHILGVRRHVVRVLRSVCAQLLIHYAVADHIEPEAKPYETAVMKTWACLTLLLTANMLKSLVAKALSKHFHSKGYLERMQKAVQQELVLMALSRPCPGRRDAEGLTHMSLGYHLASIFGYGGKSGSPRAGGTPKANSGGGAQRKSPFAMDASTENGGSGGGGMGRHAASSSALRDVQSTPQSGGLAAAAAEAQAILAASPAFGGGDCGSRPNLQRHARSSGDMRALDPQHGTYGASAAQHGSGAAQHSSGAAQHGGMGRRSSLAAASSAGSGDISVGRGRGGGGASRQSRQRKPPAPRGWRAFWTWLREHVSSAYRKTRMQWDLSRPSARTPNASTHHRSPMEAGGGAGGAGGLRGGAAGGPGGGGGDVGGMDYDQLRTSLFWLEQHIRRNKLRSGVTLTDQLRAAAEGGEEAEVVSSKTEAKRLAFYIHLNVLGLADLKGRKYLVAKDFEPFFSTPEEVREAFNVFDSDGDGRITLQNMCDTIVRIYKERKKLALTLQDTRTVVAKLELIVGVALHVLCAFFYLVIWQVNVRELWLSISSITLAFVFVFGNSVRSIYEAVLFLFVVHPFDVGDWLLLASGDMVKVEEIALLFCTFLKGDGRRLYYPNTKLMGEPIVNVSRSESFYDSIVLLVDMGLPGSALEAVEARFKRWLAENPKQFTGSGGVMARALANPSKLQLTAVWEYCHTGEDGGRTARWRSKALFVLSSAIEACGAAYTLPAIRGVRGSAEAAAAVGVLAAEGGAHGGGMGSGKVGLEVTSGALELSGM</sequence>
<dbReference type="InterPro" id="IPR011992">
    <property type="entry name" value="EF-hand-dom_pair"/>
</dbReference>
<dbReference type="GO" id="GO:0008381">
    <property type="term" value="F:mechanosensitive monoatomic ion channel activity"/>
    <property type="evidence" value="ECO:0007669"/>
    <property type="project" value="TreeGrafter"/>
</dbReference>
<dbReference type="Pfam" id="PF00924">
    <property type="entry name" value="MS_channel_2nd"/>
    <property type="match status" value="1"/>
</dbReference>
<feature type="region of interest" description="Disordered" evidence="6">
    <location>
        <begin position="724"/>
        <end position="777"/>
    </location>
</feature>
<feature type="compositionally biased region" description="Pro residues" evidence="6">
    <location>
        <begin position="64"/>
        <end position="73"/>
    </location>
</feature>
<keyword evidence="3 7" id="KW-0812">Transmembrane</keyword>
<dbReference type="PROSITE" id="PS50222">
    <property type="entry name" value="EF_HAND_2"/>
    <property type="match status" value="1"/>
</dbReference>
<comment type="subcellular location">
    <subcellularLocation>
        <location evidence="1">Membrane</location>
        <topology evidence="1">Multi-pass membrane protein</topology>
    </subcellularLocation>
</comment>
<name>A0A835YFP8_9CHLO</name>
<feature type="domain" description="EF-hand" evidence="8">
    <location>
        <begin position="861"/>
        <end position="896"/>
    </location>
</feature>
<evidence type="ECO:0000256" key="3">
    <source>
        <dbReference type="ARBA" id="ARBA00022692"/>
    </source>
</evidence>
<dbReference type="SUPFAM" id="SSF47473">
    <property type="entry name" value="EF-hand"/>
    <property type="match status" value="1"/>
</dbReference>
<keyword evidence="10" id="KW-1185">Reference proteome</keyword>
<evidence type="ECO:0000256" key="5">
    <source>
        <dbReference type="ARBA" id="ARBA00023136"/>
    </source>
</evidence>
<evidence type="ECO:0000313" key="9">
    <source>
        <dbReference type="EMBL" id="KAG2500887.1"/>
    </source>
</evidence>
<dbReference type="AlphaFoldDB" id="A0A835YFP8"/>
<dbReference type="InterPro" id="IPR023408">
    <property type="entry name" value="MscS_beta-dom_sf"/>
</dbReference>
<evidence type="ECO:0000256" key="7">
    <source>
        <dbReference type="SAM" id="Phobius"/>
    </source>
</evidence>
<keyword evidence="4 7" id="KW-1133">Transmembrane helix</keyword>
<feature type="compositionally biased region" description="Low complexity" evidence="6">
    <location>
        <begin position="640"/>
        <end position="658"/>
    </location>
</feature>
<dbReference type="Proteomes" id="UP000612055">
    <property type="component" value="Unassembled WGS sequence"/>
</dbReference>
<feature type="region of interest" description="Disordered" evidence="6">
    <location>
        <begin position="608"/>
        <end position="703"/>
    </location>
</feature>
<comment type="caution">
    <text evidence="9">The sequence shown here is derived from an EMBL/GenBank/DDBJ whole genome shotgun (WGS) entry which is preliminary data.</text>
</comment>
<organism evidence="9 10">
    <name type="scientific">Edaphochlamys debaryana</name>
    <dbReference type="NCBI Taxonomy" id="47281"/>
    <lineage>
        <taxon>Eukaryota</taxon>
        <taxon>Viridiplantae</taxon>
        <taxon>Chlorophyta</taxon>
        <taxon>core chlorophytes</taxon>
        <taxon>Chlorophyceae</taxon>
        <taxon>CS clade</taxon>
        <taxon>Chlamydomonadales</taxon>
        <taxon>Chlamydomonadales incertae sedis</taxon>
        <taxon>Edaphochlamys</taxon>
    </lineage>
</organism>
<keyword evidence="5 7" id="KW-0472">Membrane</keyword>
<feature type="compositionally biased region" description="Gly residues" evidence="6">
    <location>
        <begin position="220"/>
        <end position="241"/>
    </location>
</feature>
<evidence type="ECO:0000256" key="4">
    <source>
        <dbReference type="ARBA" id="ARBA00022989"/>
    </source>
</evidence>
<comment type="similarity">
    <text evidence="2">Belongs to the MscS (TC 1.A.23) family.</text>
</comment>
<feature type="region of interest" description="Disordered" evidence="6">
    <location>
        <begin position="1"/>
        <end position="114"/>
    </location>
</feature>
<dbReference type="OrthoDB" id="544685at2759"/>
<evidence type="ECO:0000259" key="8">
    <source>
        <dbReference type="PROSITE" id="PS50222"/>
    </source>
</evidence>
<proteinExistence type="inferred from homology"/>
<feature type="region of interest" description="Disordered" evidence="6">
    <location>
        <begin position="531"/>
        <end position="585"/>
    </location>
</feature>
<dbReference type="GO" id="GO:0006820">
    <property type="term" value="P:monoatomic anion transport"/>
    <property type="evidence" value="ECO:0007669"/>
    <property type="project" value="TreeGrafter"/>
</dbReference>
<feature type="transmembrane region" description="Helical" evidence="7">
    <location>
        <begin position="916"/>
        <end position="935"/>
    </location>
</feature>
<dbReference type="PANTHER" id="PTHR31618:SF1">
    <property type="entry name" value="EF-HAND DOMAIN-CONTAINING PROTEIN"/>
    <property type="match status" value="1"/>
</dbReference>
<feature type="transmembrane region" description="Helical" evidence="7">
    <location>
        <begin position="941"/>
        <end position="960"/>
    </location>
</feature>
<reference evidence="9" key="1">
    <citation type="journal article" date="2020" name="bioRxiv">
        <title>Comparative genomics of Chlamydomonas.</title>
        <authorList>
            <person name="Craig R.J."/>
            <person name="Hasan A.R."/>
            <person name="Ness R.W."/>
            <person name="Keightley P.D."/>
        </authorList>
    </citation>
    <scope>NUCLEOTIDE SEQUENCE</scope>
    <source>
        <strain evidence="9">CCAP 11/70</strain>
    </source>
</reference>
<accession>A0A835YFP8</accession>
<gene>
    <name evidence="9" type="ORF">HYH03_001647</name>
</gene>